<dbReference type="RefSeq" id="WP_214235494.1">
    <property type="nucleotide sequence ID" value="NZ_JABBFR010000001.1"/>
</dbReference>
<dbReference type="SUPFAM" id="SSF48452">
    <property type="entry name" value="TPR-like"/>
    <property type="match status" value="1"/>
</dbReference>
<sequence>MTDAHLLPYAITLRKNKHYTQSRQRLFSLLTTASVKGLLFLHIAWAYDNEGREEQAFDYYQRALSEPLSADDEFEATFGLACTARCLGKLSEAETLFKRLLARYPERSEIIPFYALCAMALNKASLASDLLLSLIINHPPTEAIAVYQKTLAGYWDSVAFRSST</sequence>
<dbReference type="InterPro" id="IPR041656">
    <property type="entry name" value="TPR_5"/>
</dbReference>
<evidence type="ECO:0000259" key="1">
    <source>
        <dbReference type="Pfam" id="PF12688"/>
    </source>
</evidence>
<dbReference type="Gene3D" id="1.25.40.10">
    <property type="entry name" value="Tetratricopeptide repeat domain"/>
    <property type="match status" value="1"/>
</dbReference>
<protein>
    <submittedName>
        <fullName evidence="2">Tetratricopeptide repeat protein</fullName>
    </submittedName>
</protein>
<evidence type="ECO:0000313" key="2">
    <source>
        <dbReference type="EMBL" id="MBT0723109.1"/>
    </source>
</evidence>
<feature type="domain" description="Tetratrico peptide repeat group 5" evidence="1">
    <location>
        <begin position="44"/>
        <end position="141"/>
    </location>
</feature>
<reference evidence="2 3" key="1">
    <citation type="submission" date="2020-04" db="EMBL/GenBank/DDBJ databases">
        <title>Genome sequencing of Rosenbergiella species.</title>
        <authorList>
            <person name="Alvarez-Perez S."/>
            <person name="Lievens B."/>
        </authorList>
    </citation>
    <scope>NUCLEOTIDE SEQUENCE [LARGE SCALE GENOMIC DNA]</scope>
    <source>
        <strain evidence="2 3">S61</strain>
    </source>
</reference>
<gene>
    <name evidence="2" type="ORF">HH682_01370</name>
</gene>
<evidence type="ECO:0000313" key="3">
    <source>
        <dbReference type="Proteomes" id="UP000790096"/>
    </source>
</evidence>
<organism evidence="2 3">
    <name type="scientific">Rosenbergiella gaditana</name>
    <dbReference type="NCBI Taxonomy" id="2726987"/>
    <lineage>
        <taxon>Bacteria</taxon>
        <taxon>Pseudomonadati</taxon>
        <taxon>Pseudomonadota</taxon>
        <taxon>Gammaproteobacteria</taxon>
        <taxon>Enterobacterales</taxon>
        <taxon>Erwiniaceae</taxon>
        <taxon>Rosenbergiella</taxon>
    </lineage>
</organism>
<dbReference type="EMBL" id="JABBFR010000001">
    <property type="protein sequence ID" value="MBT0723109.1"/>
    <property type="molecule type" value="Genomic_DNA"/>
</dbReference>
<dbReference type="Pfam" id="PF12688">
    <property type="entry name" value="TPR_5"/>
    <property type="match status" value="1"/>
</dbReference>
<dbReference type="Proteomes" id="UP000790096">
    <property type="component" value="Unassembled WGS sequence"/>
</dbReference>
<proteinExistence type="predicted"/>
<accession>A0ABS5SSR2</accession>
<keyword evidence="3" id="KW-1185">Reference proteome</keyword>
<name>A0ABS5SSR2_9GAMM</name>
<comment type="caution">
    <text evidence="2">The sequence shown here is derived from an EMBL/GenBank/DDBJ whole genome shotgun (WGS) entry which is preliminary data.</text>
</comment>
<dbReference type="InterPro" id="IPR011990">
    <property type="entry name" value="TPR-like_helical_dom_sf"/>
</dbReference>